<feature type="transmembrane region" description="Helical" evidence="1">
    <location>
        <begin position="219"/>
        <end position="237"/>
    </location>
</feature>
<dbReference type="Proteomes" id="UP000273158">
    <property type="component" value="Unassembled WGS sequence"/>
</dbReference>
<dbReference type="Pfam" id="PF20176">
    <property type="entry name" value="DUF6541"/>
    <property type="match status" value="1"/>
</dbReference>
<keyword evidence="1" id="KW-0812">Transmembrane</keyword>
<keyword evidence="3" id="KW-1185">Reference proteome</keyword>
<feature type="transmembrane region" description="Helical" evidence="1">
    <location>
        <begin position="402"/>
        <end position="421"/>
    </location>
</feature>
<dbReference type="InterPro" id="IPR046671">
    <property type="entry name" value="DUF6541"/>
</dbReference>
<feature type="transmembrane region" description="Helical" evidence="1">
    <location>
        <begin position="466"/>
        <end position="485"/>
    </location>
</feature>
<feature type="transmembrane region" description="Helical" evidence="1">
    <location>
        <begin position="189"/>
        <end position="207"/>
    </location>
</feature>
<evidence type="ECO:0000313" key="2">
    <source>
        <dbReference type="EMBL" id="RLK47754.1"/>
    </source>
</evidence>
<protein>
    <recommendedName>
        <fullName evidence="4">4-amino-4-deoxy-L-arabinose transferase-like glycosyltransferase</fullName>
    </recommendedName>
</protein>
<feature type="transmembrane region" description="Helical" evidence="1">
    <location>
        <begin position="428"/>
        <end position="446"/>
    </location>
</feature>
<evidence type="ECO:0000256" key="1">
    <source>
        <dbReference type="SAM" id="Phobius"/>
    </source>
</evidence>
<accession>A0A498BVG7</accession>
<feature type="transmembrane region" description="Helical" evidence="1">
    <location>
        <begin position="243"/>
        <end position="265"/>
    </location>
</feature>
<evidence type="ECO:0000313" key="3">
    <source>
        <dbReference type="Proteomes" id="UP000273158"/>
    </source>
</evidence>
<evidence type="ECO:0008006" key="4">
    <source>
        <dbReference type="Google" id="ProtNLM"/>
    </source>
</evidence>
<dbReference type="AlphaFoldDB" id="A0A498BVG7"/>
<feature type="transmembrane region" description="Helical" evidence="1">
    <location>
        <begin position="36"/>
        <end position="57"/>
    </location>
</feature>
<keyword evidence="1" id="KW-1133">Transmembrane helix</keyword>
<feature type="transmembrane region" description="Helical" evidence="1">
    <location>
        <begin position="301"/>
        <end position="318"/>
    </location>
</feature>
<sequence>MSWLELLPIVAAAVLVVLVPGLLATAPLRLAVVTRIAVSGMIGIAALALAGVVFGALRVPFGAWQSLVVAAALGGAAWLYSRRSRGASPSTPVVRSWRLGVAWFVAAVIVAVVAFGEIPAADRISQTYDNVFHLSATARILADGNASSLTLRTITETVKTFSYYPAAWHTLVAAVVQTTGASIAAAANAAWIAVAAAVWLPGAAWLAQVLLPRFAPARVAVVALPLGSAFAAMPYSLLTWGTLYPTFLAAALLPVAVAAPVAVLGGRGRARRRGVRLGFGLGGAVSILALGAIGASQPRVLMTWAVIVAPFVAARAWGAYRRARRAGAIRRRRAGWWAVATAAATCVVVAGGFAFLVLSLGLFERPLKDRLGGPQAQATQSVADGLLQVAAQAWPTGVGSVVVVPSLLLALAVGLGLILAARRPELRWAVLSYAILAVLFALAAGADDVFAKLATALWYKDRYRLSSALPVLGVTFATLGILWLSRRLSSRRPRWRPLITLIAVVATVLSSAVGMRLGGVSASAAVVFRLPDVQADSAVVSRTQIDFMRDEVARIVPAGQRLLGDPWDGSALSEVYSGREPVFPHVNGLLDPDRTLLSTDLRDIDEDPAVCAALDSLRVRYVLYDPHEFGGGDPAGNRYAGVHAAVEAGLFTEIESAGTTRLYAIEQCGPLP</sequence>
<feature type="transmembrane region" description="Helical" evidence="1">
    <location>
        <begin position="101"/>
        <end position="121"/>
    </location>
</feature>
<gene>
    <name evidence="2" type="ORF">C7474_2351</name>
</gene>
<feature type="transmembrane region" description="Helical" evidence="1">
    <location>
        <begin position="339"/>
        <end position="363"/>
    </location>
</feature>
<organism evidence="2 3">
    <name type="scientific">Microbacterium telephonicum</name>
    <dbReference type="NCBI Taxonomy" id="1714841"/>
    <lineage>
        <taxon>Bacteria</taxon>
        <taxon>Bacillati</taxon>
        <taxon>Actinomycetota</taxon>
        <taxon>Actinomycetes</taxon>
        <taxon>Micrococcales</taxon>
        <taxon>Microbacteriaceae</taxon>
        <taxon>Microbacterium</taxon>
    </lineage>
</organism>
<feature type="transmembrane region" description="Helical" evidence="1">
    <location>
        <begin position="277"/>
        <end position="295"/>
    </location>
</feature>
<proteinExistence type="predicted"/>
<comment type="caution">
    <text evidence="2">The sequence shown here is derived from an EMBL/GenBank/DDBJ whole genome shotgun (WGS) entry which is preliminary data.</text>
</comment>
<dbReference type="RefSeq" id="WP_121060174.1">
    <property type="nucleotide sequence ID" value="NZ_RCDB01000003.1"/>
</dbReference>
<name>A0A498BVG7_9MICO</name>
<dbReference type="EMBL" id="RCDB01000003">
    <property type="protein sequence ID" value="RLK47754.1"/>
    <property type="molecule type" value="Genomic_DNA"/>
</dbReference>
<feature type="transmembrane region" description="Helical" evidence="1">
    <location>
        <begin position="63"/>
        <end position="80"/>
    </location>
</feature>
<reference evidence="2 3" key="1">
    <citation type="journal article" date="2015" name="Stand. Genomic Sci.">
        <title>Genomic Encyclopedia of Bacterial and Archaeal Type Strains, Phase III: the genomes of soil and plant-associated and newly described type strains.</title>
        <authorList>
            <person name="Whitman W.B."/>
            <person name="Woyke T."/>
            <person name="Klenk H.P."/>
            <person name="Zhou Y."/>
            <person name="Lilburn T.G."/>
            <person name="Beck B.J."/>
            <person name="De Vos P."/>
            <person name="Vandamme P."/>
            <person name="Eisen J.A."/>
            <person name="Garrity G."/>
            <person name="Hugenholtz P."/>
            <person name="Kyrpides N.C."/>
        </authorList>
    </citation>
    <scope>NUCLEOTIDE SEQUENCE [LARGE SCALE GENOMIC DNA]</scope>
    <source>
        <strain evidence="2 3">S2T63</strain>
    </source>
</reference>
<keyword evidence="1" id="KW-0472">Membrane</keyword>
<feature type="transmembrane region" description="Helical" evidence="1">
    <location>
        <begin position="6"/>
        <end position="24"/>
    </location>
</feature>
<feature type="transmembrane region" description="Helical" evidence="1">
    <location>
        <begin position="497"/>
        <end position="517"/>
    </location>
</feature>